<keyword evidence="5" id="KW-1185">Reference proteome</keyword>
<accession>A0A518DLH1</accession>
<dbReference type="RefSeq" id="WP_145048866.1">
    <property type="nucleotide sequence ID" value="NZ_CP036433.1"/>
</dbReference>
<feature type="chain" id="PRO_5022122383" evidence="3">
    <location>
        <begin position="24"/>
        <end position="538"/>
    </location>
</feature>
<organism evidence="4 5">
    <name type="scientific">Lignipirellula cremea</name>
    <dbReference type="NCBI Taxonomy" id="2528010"/>
    <lineage>
        <taxon>Bacteria</taxon>
        <taxon>Pseudomonadati</taxon>
        <taxon>Planctomycetota</taxon>
        <taxon>Planctomycetia</taxon>
        <taxon>Pirellulales</taxon>
        <taxon>Pirellulaceae</taxon>
        <taxon>Lignipirellula</taxon>
    </lineage>
</organism>
<evidence type="ECO:0000313" key="4">
    <source>
        <dbReference type="EMBL" id="QDU92693.1"/>
    </source>
</evidence>
<reference evidence="4 5" key="1">
    <citation type="submission" date="2019-02" db="EMBL/GenBank/DDBJ databases">
        <title>Deep-cultivation of Planctomycetes and their phenomic and genomic characterization uncovers novel biology.</title>
        <authorList>
            <person name="Wiegand S."/>
            <person name="Jogler M."/>
            <person name="Boedeker C."/>
            <person name="Pinto D."/>
            <person name="Vollmers J."/>
            <person name="Rivas-Marin E."/>
            <person name="Kohn T."/>
            <person name="Peeters S.H."/>
            <person name="Heuer A."/>
            <person name="Rast P."/>
            <person name="Oberbeckmann S."/>
            <person name="Bunk B."/>
            <person name="Jeske O."/>
            <person name="Meyerdierks A."/>
            <person name="Storesund J.E."/>
            <person name="Kallscheuer N."/>
            <person name="Luecker S."/>
            <person name="Lage O.M."/>
            <person name="Pohl T."/>
            <person name="Merkel B.J."/>
            <person name="Hornburger P."/>
            <person name="Mueller R.-W."/>
            <person name="Bruemmer F."/>
            <person name="Labrenz M."/>
            <person name="Spormann A.M."/>
            <person name="Op den Camp H."/>
            <person name="Overmann J."/>
            <person name="Amann R."/>
            <person name="Jetten M.S.M."/>
            <person name="Mascher T."/>
            <person name="Medema M.H."/>
            <person name="Devos D.P."/>
            <person name="Kaster A.-K."/>
            <person name="Ovreas L."/>
            <person name="Rohde M."/>
            <person name="Galperin M.Y."/>
            <person name="Jogler C."/>
        </authorList>
    </citation>
    <scope>NUCLEOTIDE SEQUENCE [LARGE SCALE GENOMIC DNA]</scope>
    <source>
        <strain evidence="4 5">Pla85_3_4</strain>
    </source>
</reference>
<keyword evidence="2" id="KW-0472">Membrane</keyword>
<name>A0A518DLH1_9BACT</name>
<dbReference type="KEGG" id="lcre:Pla8534_04410"/>
<evidence type="ECO:0000256" key="1">
    <source>
        <dbReference type="SAM" id="MobiDB-lite"/>
    </source>
</evidence>
<feature type="compositionally biased region" description="Basic and acidic residues" evidence="1">
    <location>
        <begin position="37"/>
        <end position="56"/>
    </location>
</feature>
<dbReference type="EMBL" id="CP036433">
    <property type="protein sequence ID" value="QDU92693.1"/>
    <property type="molecule type" value="Genomic_DNA"/>
</dbReference>
<feature type="transmembrane region" description="Helical" evidence="2">
    <location>
        <begin position="474"/>
        <end position="495"/>
    </location>
</feature>
<keyword evidence="3" id="KW-0732">Signal</keyword>
<keyword evidence="2" id="KW-0812">Transmembrane</keyword>
<dbReference type="AlphaFoldDB" id="A0A518DLH1"/>
<evidence type="ECO:0000256" key="2">
    <source>
        <dbReference type="SAM" id="Phobius"/>
    </source>
</evidence>
<evidence type="ECO:0000256" key="3">
    <source>
        <dbReference type="SAM" id="SignalP"/>
    </source>
</evidence>
<feature type="region of interest" description="Disordered" evidence="1">
    <location>
        <begin position="519"/>
        <end position="538"/>
    </location>
</feature>
<feature type="compositionally biased region" description="Low complexity" evidence="1">
    <location>
        <begin position="27"/>
        <end position="36"/>
    </location>
</feature>
<keyword evidence="2" id="KW-1133">Transmembrane helix</keyword>
<proteinExistence type="predicted"/>
<feature type="region of interest" description="Disordered" evidence="1">
    <location>
        <begin position="27"/>
        <end position="80"/>
    </location>
</feature>
<dbReference type="Proteomes" id="UP000317648">
    <property type="component" value="Chromosome"/>
</dbReference>
<sequence precursor="true">MLRLIIYCVCFAALAAPAATAWAQSDSAEPAATETPAAKEKASSGKEPSSKDEPAAKETLSSKATPAPQGALPWEAPTGGPVGFRSPRDLLKNFRVAQSDLFNLLDKQPLSETQQEILLRILYNTRRFRGDQVMSWRRPIDWAAIVKEPSDYRAELFTIEGTATQIDQIPFDDRRAMVFESPVYYRVHIQTDDAPYTAIVYLREIPTAWKIGEPTAYHVRTDALFLKIGDTAATTDDTLELLFVGVNIGWFPQAVEEHASLRPELLYLSRAGFDVGQIDTIQRQNGQPLVAADREAFYQMLAAARDADGKEFQQLMAPEVDLGGLLTAPQEHHGEIALVRGTARKITRIVVDDADIRKKYGIDHYYQINIFLPLGEKSVVLGKNAENAPVYQGHFPAVVCVTEVTPSLAAEALQAEANGKIVNEEIAIPAIFFRLWSYPSDYVKQYDPNGRQPAPMFIGRRPELVPLAAPMSPWVGIGIGTIFVVALGALWLGVWRYSRGDDRFQREVLKPKQGLRPGASLNDLDLESRDGPDFSNLN</sequence>
<dbReference type="OrthoDB" id="239825at2"/>
<gene>
    <name evidence="4" type="ORF">Pla8534_04410</name>
</gene>
<feature type="signal peptide" evidence="3">
    <location>
        <begin position="1"/>
        <end position="23"/>
    </location>
</feature>
<protein>
    <submittedName>
        <fullName evidence="4">Uncharacterized protein</fullName>
    </submittedName>
</protein>
<evidence type="ECO:0000313" key="5">
    <source>
        <dbReference type="Proteomes" id="UP000317648"/>
    </source>
</evidence>